<dbReference type="PANTHER" id="PTHR45947">
    <property type="entry name" value="SULFOQUINOVOSYL TRANSFERASE SQD2"/>
    <property type="match status" value="1"/>
</dbReference>
<comment type="caution">
    <text evidence="3">The sequence shown here is derived from an EMBL/GenBank/DDBJ whole genome shotgun (WGS) entry which is preliminary data.</text>
</comment>
<dbReference type="Gene3D" id="3.40.50.2000">
    <property type="entry name" value="Glycogen Phosphorylase B"/>
    <property type="match status" value="2"/>
</dbReference>
<evidence type="ECO:0008006" key="5">
    <source>
        <dbReference type="Google" id="ProtNLM"/>
    </source>
</evidence>
<dbReference type="GO" id="GO:0016757">
    <property type="term" value="F:glycosyltransferase activity"/>
    <property type="evidence" value="ECO:0007669"/>
    <property type="project" value="InterPro"/>
</dbReference>
<evidence type="ECO:0000313" key="4">
    <source>
        <dbReference type="Proteomes" id="UP000321157"/>
    </source>
</evidence>
<keyword evidence="4" id="KW-1185">Reference proteome</keyword>
<dbReference type="CDD" id="cd03801">
    <property type="entry name" value="GT4_PimA-like"/>
    <property type="match status" value="1"/>
</dbReference>
<dbReference type="RefSeq" id="WP_146811841.1">
    <property type="nucleotide sequence ID" value="NZ_BJXX01000170.1"/>
</dbReference>
<dbReference type="InterPro" id="IPR028098">
    <property type="entry name" value="Glyco_trans_4-like_N"/>
</dbReference>
<dbReference type="AlphaFoldDB" id="A0A511VG52"/>
<dbReference type="InterPro" id="IPR050194">
    <property type="entry name" value="Glycosyltransferase_grp1"/>
</dbReference>
<dbReference type="Pfam" id="PF13439">
    <property type="entry name" value="Glyco_transf_4"/>
    <property type="match status" value="1"/>
</dbReference>
<evidence type="ECO:0000259" key="1">
    <source>
        <dbReference type="Pfam" id="PF00534"/>
    </source>
</evidence>
<dbReference type="Proteomes" id="UP000321157">
    <property type="component" value="Unassembled WGS sequence"/>
</dbReference>
<dbReference type="SUPFAM" id="SSF53756">
    <property type="entry name" value="UDP-Glycosyltransferase/glycogen phosphorylase"/>
    <property type="match status" value="1"/>
</dbReference>
<gene>
    <name evidence="3" type="ORF">ADA01nite_36620</name>
</gene>
<feature type="domain" description="Glycosyltransferase subfamily 4-like N-terminal" evidence="2">
    <location>
        <begin position="12"/>
        <end position="177"/>
    </location>
</feature>
<sequence>MNILHITTYLQGGAGRIIYQLASNQQKAGHRVVVVTSKTSEPGYNNYVEYVQELHNNGIVLYEIDSTFKRDIYLNIHVAEKVRELIEKESMDIIHAHAAVPALVGVVARAGKGKYIPVIQTMHGWGTNKTPEHEKMDITILNGLDKVVSVSKSDKVLMENKGVESNRIITIYNGIDDGEDSTFEEDEVIKEILRYRNEGFKIFGCIGTVCKRKNQELLVEAINKLDRNEKVFCAFIGEGDMIEPLKEKVKLYALENRIKFYGYKQSGSKYIKHFDYLVLPSLSEGFGLVVVEAFREKVPVIASDINVFKELIDDEETGYLFINDDVQSLRDLLHRTLCNHEDGTKIVERAYKRYIDNFRLDIMFNKYNSLYSDLLTSFMK</sequence>
<dbReference type="EMBL" id="BJXX01000170">
    <property type="protein sequence ID" value="GEN36202.1"/>
    <property type="molecule type" value="Genomic_DNA"/>
</dbReference>
<dbReference type="InterPro" id="IPR001296">
    <property type="entry name" value="Glyco_trans_1"/>
</dbReference>
<name>A0A511VG52_9BACL</name>
<dbReference type="Pfam" id="PF00534">
    <property type="entry name" value="Glycos_transf_1"/>
    <property type="match status" value="1"/>
</dbReference>
<organism evidence="3 4">
    <name type="scientific">Aneurinibacillus danicus</name>
    <dbReference type="NCBI Taxonomy" id="267746"/>
    <lineage>
        <taxon>Bacteria</taxon>
        <taxon>Bacillati</taxon>
        <taxon>Bacillota</taxon>
        <taxon>Bacilli</taxon>
        <taxon>Bacillales</taxon>
        <taxon>Paenibacillaceae</taxon>
        <taxon>Aneurinibacillus group</taxon>
        <taxon>Aneurinibacillus</taxon>
    </lineage>
</organism>
<proteinExistence type="predicted"/>
<reference evidence="3 4" key="1">
    <citation type="submission" date="2019-07" db="EMBL/GenBank/DDBJ databases">
        <title>Whole genome shotgun sequence of Aneurinibacillus danicus NBRC 102444.</title>
        <authorList>
            <person name="Hosoyama A."/>
            <person name="Uohara A."/>
            <person name="Ohji S."/>
            <person name="Ichikawa N."/>
        </authorList>
    </citation>
    <scope>NUCLEOTIDE SEQUENCE [LARGE SCALE GENOMIC DNA]</scope>
    <source>
        <strain evidence="3 4">NBRC 102444</strain>
    </source>
</reference>
<protein>
    <recommendedName>
        <fullName evidence="5">Glycosyl transferase</fullName>
    </recommendedName>
</protein>
<dbReference type="PANTHER" id="PTHR45947:SF3">
    <property type="entry name" value="SULFOQUINOVOSYL TRANSFERASE SQD2"/>
    <property type="match status" value="1"/>
</dbReference>
<evidence type="ECO:0000259" key="2">
    <source>
        <dbReference type="Pfam" id="PF13439"/>
    </source>
</evidence>
<evidence type="ECO:0000313" key="3">
    <source>
        <dbReference type="EMBL" id="GEN36202.1"/>
    </source>
</evidence>
<accession>A0A511VG52</accession>
<dbReference type="OrthoDB" id="9814612at2"/>
<feature type="domain" description="Glycosyl transferase family 1" evidence="1">
    <location>
        <begin position="197"/>
        <end position="353"/>
    </location>
</feature>